<proteinExistence type="predicted"/>
<protein>
    <recommendedName>
        <fullName evidence="4">Membrane-associated protein</fullName>
    </recommendedName>
</protein>
<dbReference type="InterPro" id="IPR029063">
    <property type="entry name" value="SAM-dependent_MTases_sf"/>
</dbReference>
<gene>
    <name evidence="2" type="ORF">BSAL_90190</name>
</gene>
<evidence type="ECO:0000313" key="2">
    <source>
        <dbReference type="EMBL" id="CUG85591.1"/>
    </source>
</evidence>
<keyword evidence="1" id="KW-0732">Signal</keyword>
<dbReference type="AlphaFoldDB" id="A0A0S4J2Z1"/>
<feature type="signal peptide" evidence="1">
    <location>
        <begin position="1"/>
        <end position="25"/>
    </location>
</feature>
<dbReference type="Proteomes" id="UP000051952">
    <property type="component" value="Unassembled WGS sequence"/>
</dbReference>
<evidence type="ECO:0000313" key="3">
    <source>
        <dbReference type="Proteomes" id="UP000051952"/>
    </source>
</evidence>
<evidence type="ECO:0000256" key="1">
    <source>
        <dbReference type="SAM" id="SignalP"/>
    </source>
</evidence>
<feature type="chain" id="PRO_5006621964" description="Membrane-associated protein" evidence="1">
    <location>
        <begin position="26"/>
        <end position="544"/>
    </location>
</feature>
<dbReference type="VEuPathDB" id="TriTrypDB:BSAL_90190"/>
<dbReference type="SUPFAM" id="SSF53335">
    <property type="entry name" value="S-adenosyl-L-methionine-dependent methyltransferases"/>
    <property type="match status" value="1"/>
</dbReference>
<name>A0A0S4J2Z1_BODSA</name>
<dbReference type="EMBL" id="CYKH01001175">
    <property type="protein sequence ID" value="CUG85591.1"/>
    <property type="molecule type" value="Genomic_DNA"/>
</dbReference>
<sequence length="544" mass="59451">MEIGRTRGTTFAVAFLLGFVLLVQTITPNSLEVQVGRTPPSTSASSGTEVQLHWSHNVLRDAVEFQRMTLKANCSDKCTAHRYQEIYARTLVKFRESPQPSKLLEIGLGCIYDQCALGGPLTYMTFLPKTMYHTLEIDISVCKAKYAANNVSLELSTYIDEHACHGSSADTPTVSTCGDKFGPFDIVIDDGSHYLKHTSFSFRFWLKSTGLAPGGYLIIEDLQVTAMRVWANTAFENPVFGNSGRPPIAVGMTAVNYAQSLVLCKLSSVLCLAPQAGEDHAMIHYVNVVDQIIVAPESVAFRKTSLVTSTAERKLTSDMCIALDDKSGSSFDRKASVLVVRLDGHHLTEAMPSPATSQHLQTRLGARGFDVFELRLASCASVATCLASIRDIGGTLDLIVVEVPSNSDEQATSASQQLLIELLGGADFMRSNKLAIGGVVMINGYQPRSISAIQTPDSKSPRTADRINEPLLAFAADFVMQQLVTSPKGGHGRDAWAAYRVRNEEIVKRAIVFYSDVSIDAHNSLYFRRGDPRHDRDTDPSDQL</sequence>
<dbReference type="Gene3D" id="3.40.50.150">
    <property type="entry name" value="Vaccinia Virus protein VP39"/>
    <property type="match status" value="1"/>
</dbReference>
<keyword evidence="3" id="KW-1185">Reference proteome</keyword>
<accession>A0A0S4J2Z1</accession>
<evidence type="ECO:0008006" key="4">
    <source>
        <dbReference type="Google" id="ProtNLM"/>
    </source>
</evidence>
<dbReference type="OrthoDB" id="407103at2759"/>
<organism evidence="2 3">
    <name type="scientific">Bodo saltans</name>
    <name type="common">Flagellated protozoan</name>
    <dbReference type="NCBI Taxonomy" id="75058"/>
    <lineage>
        <taxon>Eukaryota</taxon>
        <taxon>Discoba</taxon>
        <taxon>Euglenozoa</taxon>
        <taxon>Kinetoplastea</taxon>
        <taxon>Metakinetoplastina</taxon>
        <taxon>Eubodonida</taxon>
        <taxon>Bodonidae</taxon>
        <taxon>Bodo</taxon>
    </lineage>
</organism>
<reference evidence="3" key="1">
    <citation type="submission" date="2015-09" db="EMBL/GenBank/DDBJ databases">
        <authorList>
            <consortium name="Pathogen Informatics"/>
        </authorList>
    </citation>
    <scope>NUCLEOTIDE SEQUENCE [LARGE SCALE GENOMIC DNA]</scope>
    <source>
        <strain evidence="3">Lake Konstanz</strain>
    </source>
</reference>